<dbReference type="EMBL" id="KY448244">
    <property type="protein sequence ID" value="AQT28795.1"/>
    <property type="molecule type" value="Genomic_DNA"/>
</dbReference>
<evidence type="ECO:0000313" key="2">
    <source>
        <dbReference type="Proteomes" id="UP000221250"/>
    </source>
</evidence>
<evidence type="ECO:0000313" key="1">
    <source>
        <dbReference type="EMBL" id="AQT28795.1"/>
    </source>
</evidence>
<accession>A0A1S6L3N0</accession>
<gene>
    <name evidence="1" type="ORF">YOLOSWAG_327</name>
</gene>
<protein>
    <submittedName>
        <fullName evidence="1">Uncharacterized protein</fullName>
    </submittedName>
</protein>
<sequence>MNRFQQHIKNMPESESPYLTRRVAPESQTVVTHSNGITRGVTRMAYPQLQQIPRVNLDLTALRGLKVRHIDINLTEQLFIQSHS</sequence>
<proteinExistence type="predicted"/>
<dbReference type="Proteomes" id="UP000221250">
    <property type="component" value="Segment"/>
</dbReference>
<reference evidence="1 2" key="1">
    <citation type="submission" date="2017-01" db="EMBL/GenBank/DDBJ databases">
        <authorList>
            <person name="Mah S.A."/>
            <person name="Swanson W.J."/>
            <person name="Moy G.W."/>
            <person name="Vacquier V.D."/>
        </authorList>
    </citation>
    <scope>NUCLEOTIDE SEQUENCE [LARGE SCALE GENOMIC DNA]</scope>
</reference>
<keyword evidence="2" id="KW-1185">Reference proteome</keyword>
<name>A0A1S6L3N0_9CAUD</name>
<organism evidence="1 2">
    <name type="scientific">Erwinia phage vB_EamM_Yoloswag</name>
    <dbReference type="NCBI Taxonomy" id="1958956"/>
    <lineage>
        <taxon>Viruses</taxon>
        <taxon>Duplodnaviria</taxon>
        <taxon>Heunggongvirae</taxon>
        <taxon>Uroviricota</taxon>
        <taxon>Caudoviricetes</taxon>
        <taxon>Yoloswagvirus</taxon>
        <taxon>Yoloswagvirus yoloswag</taxon>
    </lineage>
</organism>